<evidence type="ECO:0000313" key="2">
    <source>
        <dbReference type="EMBL" id="PAY24121.1"/>
    </source>
</evidence>
<dbReference type="AlphaFoldDB" id="A0A2A2WSI2"/>
<accession>A0A2A2WSI2</accession>
<keyword evidence="3" id="KW-1185">Reference proteome</keyword>
<dbReference type="Pfam" id="PF05117">
    <property type="entry name" value="DUF695"/>
    <property type="match status" value="1"/>
</dbReference>
<protein>
    <recommendedName>
        <fullName evidence="1">DUF695 domain-containing protein</fullName>
    </recommendedName>
</protein>
<evidence type="ECO:0000259" key="1">
    <source>
        <dbReference type="Pfam" id="PF05117"/>
    </source>
</evidence>
<organism evidence="2 3">
    <name type="scientific">Dietzia natronolimnaea</name>
    <dbReference type="NCBI Taxonomy" id="161920"/>
    <lineage>
        <taxon>Bacteria</taxon>
        <taxon>Bacillati</taxon>
        <taxon>Actinomycetota</taxon>
        <taxon>Actinomycetes</taxon>
        <taxon>Mycobacteriales</taxon>
        <taxon>Dietziaceae</taxon>
        <taxon>Dietzia</taxon>
    </lineage>
</organism>
<name>A0A2A2WSI2_9ACTN</name>
<dbReference type="OrthoDB" id="3828153at2"/>
<evidence type="ECO:0000313" key="3">
    <source>
        <dbReference type="Proteomes" id="UP000218810"/>
    </source>
</evidence>
<comment type="caution">
    <text evidence="2">The sequence shown here is derived from an EMBL/GenBank/DDBJ whole genome shotgun (WGS) entry which is preliminary data.</text>
</comment>
<feature type="domain" description="DUF695" evidence="1">
    <location>
        <begin position="247"/>
        <end position="354"/>
    </location>
</feature>
<dbReference type="EMBL" id="NTGA01000009">
    <property type="protein sequence ID" value="PAY24121.1"/>
    <property type="molecule type" value="Genomic_DNA"/>
</dbReference>
<dbReference type="Proteomes" id="UP000218810">
    <property type="component" value="Unassembled WGS sequence"/>
</dbReference>
<dbReference type="RefSeq" id="WP_095717576.1">
    <property type="nucleotide sequence ID" value="NZ_NTGA01000009.1"/>
</dbReference>
<proteinExistence type="predicted"/>
<dbReference type="InterPro" id="IPR016097">
    <property type="entry name" value="DUF695"/>
</dbReference>
<gene>
    <name evidence="2" type="ORF">CEY15_05115</name>
</gene>
<reference evidence="3" key="1">
    <citation type="submission" date="2017-09" db="EMBL/GenBank/DDBJ databases">
        <authorList>
            <person name="Zhang Y."/>
            <person name="Huang X."/>
            <person name="Liu J."/>
            <person name="Lu L."/>
            <person name="Peng K."/>
        </authorList>
    </citation>
    <scope>NUCLEOTIDE SEQUENCE [LARGE SCALE GENOMIC DNA]</scope>
    <source>
        <strain evidence="3">S-XJ-1</strain>
    </source>
</reference>
<sequence length="361" mass="39016">MAIGAARPRQLSRSMDLSGVRIETARLRSERAVATFWRWWSEGGCRRTTAAIESGHARRVVPEITSLIEAIDPGLSWEFVPASEGGPHRLTVTAAGVPELRGVARRWLAQAPPDDSAWAYADLRDPVSGCAMHFRDRRLGFDEAEVVVDVGLSRADVTVHHPGFAGLVGSDPSIAAYLLLDAMCGEAAVETWVGTIRSNATAPGDDAVSLYALPGILREIEQENTDEAGEPAWQILHGDTSAGPMVAVVRVPLVSLSAPEFDRHVAVHVPYTDVEDCGLPGSASLPGLRDLEDHLVDRLEGTGECVGAESCNGRRLLHFYVDSTTPAHEQLRVACSGWDQGEVTLTVTDDPGWRKVQHLRV</sequence>